<dbReference type="Proteomes" id="UP000670092">
    <property type="component" value="Unassembled WGS sequence"/>
</dbReference>
<dbReference type="AlphaFoldDB" id="A0A8H7YTT5"/>
<comment type="caution">
    <text evidence="1">The sequence shown here is derived from an EMBL/GenBank/DDBJ whole genome shotgun (WGS) entry which is preliminary data.</text>
</comment>
<sequence>MIHTAHSFHGEVEQTHMGTLYAPTRQRLRSTGLSPVCMYVCMYVLRTSRCSSVCFGSVLLSQRACQHNPIPMRITA</sequence>
<dbReference type="VEuPathDB" id="FungiDB:I7I52_06473"/>
<reference evidence="1 2" key="1">
    <citation type="submission" date="2021-01" db="EMBL/GenBank/DDBJ databases">
        <title>Chromosome-level genome assembly of a human fungal pathogen reveals clustering of transcriptionally co-regulated genes.</title>
        <authorList>
            <person name="Voorhies M."/>
            <person name="Cohen S."/>
            <person name="Shea T.P."/>
            <person name="Petrus S."/>
            <person name="Munoz J.F."/>
            <person name="Poplawski S."/>
            <person name="Goldman W.E."/>
            <person name="Michael T."/>
            <person name="Cuomo C.A."/>
            <person name="Sil A."/>
            <person name="Beyhan S."/>
        </authorList>
    </citation>
    <scope>NUCLEOTIDE SEQUENCE [LARGE SCALE GENOMIC DNA]</scope>
    <source>
        <strain evidence="1 2">G184AR</strain>
    </source>
</reference>
<name>A0A8H7YTT5_AJECA</name>
<evidence type="ECO:0000313" key="2">
    <source>
        <dbReference type="Proteomes" id="UP000670092"/>
    </source>
</evidence>
<organism evidence="1 2">
    <name type="scientific">Ajellomyces capsulatus</name>
    <name type="common">Darling's disease fungus</name>
    <name type="synonym">Histoplasma capsulatum</name>
    <dbReference type="NCBI Taxonomy" id="5037"/>
    <lineage>
        <taxon>Eukaryota</taxon>
        <taxon>Fungi</taxon>
        <taxon>Dikarya</taxon>
        <taxon>Ascomycota</taxon>
        <taxon>Pezizomycotina</taxon>
        <taxon>Eurotiomycetes</taxon>
        <taxon>Eurotiomycetidae</taxon>
        <taxon>Onygenales</taxon>
        <taxon>Ajellomycetaceae</taxon>
        <taxon>Histoplasma</taxon>
    </lineage>
</organism>
<accession>A0A8H7YTT5</accession>
<gene>
    <name evidence="1" type="ORF">I7I52_06473</name>
</gene>
<dbReference type="EMBL" id="JAEVHI010000003">
    <property type="protein sequence ID" value="KAG5296007.1"/>
    <property type="molecule type" value="Genomic_DNA"/>
</dbReference>
<evidence type="ECO:0000313" key="1">
    <source>
        <dbReference type="EMBL" id="KAG5296007.1"/>
    </source>
</evidence>
<protein>
    <submittedName>
        <fullName evidence="1">Uncharacterized protein</fullName>
    </submittedName>
</protein>
<proteinExistence type="predicted"/>